<feature type="transmembrane region" description="Helical" evidence="8">
    <location>
        <begin position="430"/>
        <end position="457"/>
    </location>
</feature>
<feature type="transmembrane region" description="Helical" evidence="8">
    <location>
        <begin position="945"/>
        <end position="964"/>
    </location>
</feature>
<comment type="caution">
    <text evidence="11">The sequence shown here is derived from an EMBL/GenBank/DDBJ whole genome shotgun (WGS) entry which is preliminary data.</text>
</comment>
<evidence type="ECO:0008006" key="13">
    <source>
        <dbReference type="Google" id="ProtNLM"/>
    </source>
</evidence>
<evidence type="ECO:0000259" key="10">
    <source>
        <dbReference type="Pfam" id="PF12704"/>
    </source>
</evidence>
<dbReference type="PANTHER" id="PTHR30572">
    <property type="entry name" value="MEMBRANE COMPONENT OF TRANSPORTER-RELATED"/>
    <property type="match status" value="1"/>
</dbReference>
<evidence type="ECO:0000256" key="2">
    <source>
        <dbReference type="ARBA" id="ARBA00022475"/>
    </source>
</evidence>
<evidence type="ECO:0000313" key="12">
    <source>
        <dbReference type="Proteomes" id="UP000005777"/>
    </source>
</evidence>
<dbReference type="Pfam" id="PF12704">
    <property type="entry name" value="MacB_PCD"/>
    <property type="match status" value="1"/>
</dbReference>
<feature type="transmembrane region" description="Helical" evidence="8">
    <location>
        <begin position="572"/>
        <end position="593"/>
    </location>
</feature>
<evidence type="ECO:0000256" key="4">
    <source>
        <dbReference type="ARBA" id="ARBA00022989"/>
    </source>
</evidence>
<proteinExistence type="inferred from homology"/>
<feature type="transmembrane region" description="Helical" evidence="8">
    <location>
        <begin position="626"/>
        <end position="646"/>
    </location>
</feature>
<evidence type="ECO:0000256" key="6">
    <source>
        <dbReference type="ARBA" id="ARBA00038076"/>
    </source>
</evidence>
<feature type="transmembrane region" description="Helical" evidence="8">
    <location>
        <begin position="386"/>
        <end position="410"/>
    </location>
</feature>
<dbReference type="eggNOG" id="COG4591">
    <property type="taxonomic scope" value="Bacteria"/>
</dbReference>
<feature type="domain" description="ABC3 transporter permease C-terminal" evidence="9">
    <location>
        <begin position="858"/>
        <end position="974"/>
    </location>
</feature>
<evidence type="ECO:0000256" key="5">
    <source>
        <dbReference type="ARBA" id="ARBA00023136"/>
    </source>
</evidence>
<evidence type="ECO:0000256" key="7">
    <source>
        <dbReference type="SAM" id="MobiDB-lite"/>
    </source>
</evidence>
<feature type="transmembrane region" description="Helical" evidence="8">
    <location>
        <begin position="908"/>
        <end position="933"/>
    </location>
</feature>
<dbReference type="GO" id="GO:0005886">
    <property type="term" value="C:plasma membrane"/>
    <property type="evidence" value="ECO:0007669"/>
    <property type="project" value="UniProtKB-SubCell"/>
</dbReference>
<dbReference type="GO" id="GO:0022857">
    <property type="term" value="F:transmembrane transporter activity"/>
    <property type="evidence" value="ECO:0007669"/>
    <property type="project" value="TreeGrafter"/>
</dbReference>
<feature type="transmembrane region" description="Helical" evidence="8">
    <location>
        <begin position="12"/>
        <end position="36"/>
    </location>
</feature>
<feature type="domain" description="MacB-like periplasmic core" evidence="10">
    <location>
        <begin position="626"/>
        <end position="825"/>
    </location>
</feature>
<name>W5IIF2_SCAIO</name>
<dbReference type="EMBL" id="ADCX01000002">
    <property type="protein sequence ID" value="EFG26783.1"/>
    <property type="molecule type" value="Genomic_DNA"/>
</dbReference>
<dbReference type="HOGENOM" id="CLU_012341_1_0_11"/>
<protein>
    <recommendedName>
        <fullName evidence="13">ABC3 transporter permease protein domain-containing protein</fullName>
    </recommendedName>
</protein>
<comment type="subcellular location">
    <subcellularLocation>
        <location evidence="1">Cell membrane</location>
        <topology evidence="1">Multi-pass membrane protein</topology>
    </subcellularLocation>
</comment>
<evidence type="ECO:0000313" key="11">
    <source>
        <dbReference type="EMBL" id="EFG26783.1"/>
    </source>
</evidence>
<feature type="transmembrane region" description="Helical" evidence="8">
    <location>
        <begin position="852"/>
        <end position="872"/>
    </location>
</feature>
<keyword evidence="12" id="KW-1185">Reference proteome</keyword>
<dbReference type="InterPro" id="IPR025857">
    <property type="entry name" value="MacB_PCD"/>
</dbReference>
<evidence type="ECO:0000256" key="1">
    <source>
        <dbReference type="ARBA" id="ARBA00004651"/>
    </source>
</evidence>
<dbReference type="PANTHER" id="PTHR30572:SF4">
    <property type="entry name" value="ABC TRANSPORTER PERMEASE YTRF"/>
    <property type="match status" value="1"/>
</dbReference>
<evidence type="ECO:0000256" key="8">
    <source>
        <dbReference type="SAM" id="Phobius"/>
    </source>
</evidence>
<evidence type="ECO:0000256" key="3">
    <source>
        <dbReference type="ARBA" id="ARBA00022692"/>
    </source>
</evidence>
<dbReference type="Proteomes" id="UP000005777">
    <property type="component" value="Unassembled WGS sequence"/>
</dbReference>
<evidence type="ECO:0000259" key="9">
    <source>
        <dbReference type="Pfam" id="PF02687"/>
    </source>
</evidence>
<accession>W5IIF2</accession>
<gene>
    <name evidence="11" type="ORF">HMPREF9020_00410</name>
</gene>
<feature type="transmembrane region" description="Helical" evidence="8">
    <location>
        <begin position="528"/>
        <end position="552"/>
    </location>
</feature>
<feature type="region of interest" description="Disordered" evidence="7">
    <location>
        <begin position="233"/>
        <end position="300"/>
    </location>
</feature>
<organism evidence="11 12">
    <name type="scientific">Scardovia inopinata F0304</name>
    <dbReference type="NCBI Taxonomy" id="641146"/>
    <lineage>
        <taxon>Bacteria</taxon>
        <taxon>Bacillati</taxon>
        <taxon>Actinomycetota</taxon>
        <taxon>Actinomycetes</taxon>
        <taxon>Bifidobacteriales</taxon>
        <taxon>Bifidobacteriaceae</taxon>
        <taxon>Scardovia</taxon>
    </lineage>
</organism>
<keyword evidence="3 8" id="KW-0812">Transmembrane</keyword>
<sequence>MIKIGFREARAHFSRFIMSIVAICLGVAFIVGSFSFRNMLQDQMTSVFASSSEGDVYVRGVKKSTDTSSSSSSSSSSSLSAASLAAGTNYNSIPSSLISDIKKVKGVKSAFALMTMTNAALVGKDGTAVGAGTTGITAVSMAKNATWRSVSFIKGTYPHGAGQVSLLKQTADAAGLKVGDKTTFVYASGPKKVKISGIFTLTSVAQGTLYVGIDPQVVKQERVYTVLGSSASAASSSTSSASSTNAKPSSPAPSASAPSLPSGQGGNQRQIQEQRQAQAQAQAQARAHAQAQAKAQAQARAQEQARRKAYQEANAYISVITVYGTGSKGRPLTDSQQKALAKRVNAMLDAKSSNKGKTKAAAITGDALRAEQKDGINSMMGFIQPMILIFAFIALFVGTFIIANTFSMIVRESMRRYALLRSVGASPSQVFTTVIIQALVMGLVGSVLGIFLGWGMMSLISVGLSRSGSPLTGSSRPGLNAIIIGLIVGLAVSLIGAALPARRAALAPPIQAMNETVNPQKSTRGRGWLGLAIFLLGVLFWFLSLSLVAYDGPEGQGPTPLSWLNSFSPDAALGWGALFIILSVIVMTPSLVVPAQKILGVIPQLLFPVSGKLASRNLDRSKRRTANTAAALFVGLAIVSCVGTLASTLTASTAGLIDEGMTADFAIRSQTMTIPTDLDKKLAKTEGIRSVTKVTMIPRLKFNGKQINGFSMTAKDTLFKDVYKPHMISGSAVSAISKDQLVVGKTIADDNKWSVGTVLTVKSPDATRKIKIGAITDSATYTNSIYLSSKVSDQLRKSYAGVTLALYVSAKPGTNLTSLEKKLKKQVKKYYVLTVMNKEELKSSIATLINNIMVIIYALLALSILIAIFGVVNTMALSVSERTREIGLLRAIGTSNGQVQGMIAIETVMISVLGTVEGIVTGLAAGIVIQQVYKDSGLGTLSIPFKQLLIFLILSVLIGLLASLSPSRRALKVPVLNAVSDE</sequence>
<dbReference type="AlphaFoldDB" id="W5IIF2"/>
<dbReference type="InterPro" id="IPR003838">
    <property type="entry name" value="ABC3_permease_C"/>
</dbReference>
<dbReference type="InterPro" id="IPR050250">
    <property type="entry name" value="Macrolide_Exporter_MacB"/>
</dbReference>
<feature type="transmembrane region" description="Helical" evidence="8">
    <location>
        <begin position="477"/>
        <end position="499"/>
    </location>
</feature>
<comment type="similarity">
    <text evidence="6">Belongs to the ABC-4 integral membrane protein family.</text>
</comment>
<keyword evidence="4 8" id="KW-1133">Transmembrane helix</keyword>
<dbReference type="RefSeq" id="WP_006292766.1">
    <property type="nucleotide sequence ID" value="NZ_GG770225.1"/>
</dbReference>
<dbReference type="eggNOG" id="COG3127">
    <property type="taxonomic scope" value="Bacteria"/>
</dbReference>
<dbReference type="Pfam" id="PF02687">
    <property type="entry name" value="FtsX"/>
    <property type="match status" value="2"/>
</dbReference>
<feature type="domain" description="ABC3 transporter permease C-terminal" evidence="9">
    <location>
        <begin position="389"/>
        <end position="505"/>
    </location>
</feature>
<keyword evidence="2" id="KW-1003">Cell membrane</keyword>
<keyword evidence="5 8" id="KW-0472">Membrane</keyword>
<reference evidence="11 12" key="1">
    <citation type="submission" date="2012-01" db="EMBL/GenBank/DDBJ databases">
        <title>The Genome Sequence of Scardovia inopinata F0304.</title>
        <authorList>
            <consortium name="The Broad Institute Genome Sequencing Platform"/>
            <person name="Earl A."/>
            <person name="Ward D."/>
            <person name="Feldgarden M."/>
            <person name="Gevers D."/>
            <person name="Izard J."/>
            <person name="Baranova O.V."/>
            <person name="Blanton J.M."/>
            <person name="Tanner A.C."/>
            <person name="Dewhirst F.E."/>
            <person name="Young S.K."/>
            <person name="Zeng Q."/>
            <person name="Gargeya S."/>
            <person name="Fitzgerald M."/>
            <person name="Haas B."/>
            <person name="Abouelleil A."/>
            <person name="Alvarado L."/>
            <person name="Arachchi H.M."/>
            <person name="Berlin A."/>
            <person name="Chapman S.B."/>
            <person name="Gearin G."/>
            <person name="Goldberg J."/>
            <person name="Griggs A."/>
            <person name="Gujja S."/>
            <person name="Hansen M."/>
            <person name="Heiman D."/>
            <person name="Howarth C."/>
            <person name="Larimer J."/>
            <person name="Lui A."/>
            <person name="MacDonald P.J."/>
            <person name="McCowen C."/>
            <person name="Montmayeur A."/>
            <person name="Murphy C."/>
            <person name="Neiman D."/>
            <person name="Pearson M."/>
            <person name="Priest M."/>
            <person name="Roberts A."/>
            <person name="Saif S."/>
            <person name="Shea T."/>
            <person name="Sisk P."/>
            <person name="Stolte C."/>
            <person name="Sykes S."/>
            <person name="Wortman J."/>
            <person name="Nusbaum C."/>
            <person name="Birren B."/>
        </authorList>
    </citation>
    <scope>NUCLEOTIDE SEQUENCE [LARGE SCALE GENOMIC DNA]</scope>
    <source>
        <strain evidence="11 12">F0304</strain>
    </source>
</reference>